<feature type="region of interest" description="Disordered" evidence="2">
    <location>
        <begin position="1028"/>
        <end position="1059"/>
    </location>
</feature>
<dbReference type="Pfam" id="PF15246">
    <property type="entry name" value="NCKAP5"/>
    <property type="match status" value="1"/>
</dbReference>
<feature type="region of interest" description="Disordered" evidence="2">
    <location>
        <begin position="705"/>
        <end position="741"/>
    </location>
</feature>
<dbReference type="PANTHER" id="PTHR21740">
    <property type="entry name" value="NCK-ASSOCIATED PROTEIN 5"/>
    <property type="match status" value="1"/>
</dbReference>
<feature type="region of interest" description="Disordered" evidence="2">
    <location>
        <begin position="110"/>
        <end position="161"/>
    </location>
</feature>
<feature type="region of interest" description="Disordered" evidence="2">
    <location>
        <begin position="332"/>
        <end position="352"/>
    </location>
</feature>
<evidence type="ECO:0000256" key="1">
    <source>
        <dbReference type="SAM" id="Coils"/>
    </source>
</evidence>
<feature type="region of interest" description="Disordered" evidence="2">
    <location>
        <begin position="765"/>
        <end position="821"/>
    </location>
</feature>
<evidence type="ECO:0000313" key="4">
    <source>
        <dbReference type="Ensembl" id="ENSPKIP00000015772.1"/>
    </source>
</evidence>
<feature type="coiled-coil region" evidence="1">
    <location>
        <begin position="37"/>
        <end position="96"/>
    </location>
</feature>
<sequence length="1310" mass="141508">MMSDETKMCDESFGSEEGDAEPFLEEGENTRELLGRLRELEAENSALALANESQREAYERCLDEVANHVVQALLNQKDLREECIKLKVRVFDLERQNRALSELLNQKLHSELSPHQQASSGPQLEPGPDPLLAGTNRQPESQHETATKSDGEHTRGNTPGAQGLAVSMEALSPFFKKKAHILEVLRRLEETDPLKFYPGGGLPSCCHFTPALVPAGATITSHLCLDTNASAVMNGEGHGTPHESCQSCLMLSQRNVDVGAKVHQVRGTSQPRAEEQLDGQGDSGSQATDPPSGSTTKPCMHSTPAEESGLPTDPSHTVSTDAYLYSIIKDAAQKHPSSETPEGGEPSEERYCDKHSGVALSMPCTSQANELDSLPLKHIGAVAIQSLATGQIAEGYCFKLASEVAKVKNYLYTSTSYQPVPGVIDHQARVQICNRLHLASNEDPSLRNLAVADCGPVPDNSTVQQPSPGKVSVALGPTSISCLSEAKASPISSPSRLLRFLKIPSMGERAQVASPLRLSPQLTRSSKIPCRNNTYEIYHSAVVSRQATSTERETQSSSSKTNTYPATHSAPASPPKDACLSVAKNYVFNSHSAPKASCSAKLKPAQRNIQKQPHYENVSGHSAAGVPQHLERMNISHFPPYPGHSDAPDTQPSSSTELSSGLQSSSRDTYAESALWYQAQSHHSLPNSLVFQKAQSGCVFSGVREKTPDRYAPRGPDVIRASDSPKRGDSPSVSKKQMVAKSEGDSCHLLFKERLAALGKLRSTDDLPVNPRAVDRRHARCSGGKVSGASINEKSRTAERQGDRTPSEHKHTKYTGSLDGKSYPKANLSSYALKSPGTCLPCEPGAKSLPLGSVAAKTEIEMSSSRVHATKLKGGMPSSSTEPPHVLRNYVKCVPSHSTRTTPSPQSSPAKVSSKSPSRPGQASSYPRGSKPAHDDRGSSQKQASRPEDRGKLTGSKKRSAVYAEGHPASPARQYVPGPRSAIEQKVMKGIEENMLKLQEQDRGQGAEAKQKASNGIASWFGLRKSKLPALSRKPDTSKPKEGKLSASSMGKDPKAATKKKLEVESLNISKLMEKAEDLRRALEEERALMNGVALDRPGRGHSCEVVMDQAQGQLSVMYRGVTSDNFMQQLLNRVDERDTSHFGLAHRRLSFDSKKSRPLFIHHRSGGIPHTKSNEDMEKGSGMVRKGEITSEESLAESVTSQHFAGSAASTHTLDSGIGTFPLPDYTGSALGIPRVKPHQERDTPRPGTKASRRTRTLELSALEEAPPRDAEQNRETLYAAALEEKATAAPLSCTITGGKEEHLHLHPS</sequence>
<keyword evidence="5" id="KW-1185">Reference proteome</keyword>
<feature type="compositionally biased region" description="Polar residues" evidence="2">
    <location>
        <begin position="283"/>
        <end position="297"/>
    </location>
</feature>
<dbReference type="PANTHER" id="PTHR21740:SF3">
    <property type="entry name" value="NCK-ASSOCIATED PROTEIN 5-LIKE"/>
    <property type="match status" value="1"/>
</dbReference>
<feature type="region of interest" description="Disordered" evidence="2">
    <location>
        <begin position="1162"/>
        <end position="1181"/>
    </location>
</feature>
<evidence type="ECO:0000313" key="5">
    <source>
        <dbReference type="Proteomes" id="UP000261540"/>
    </source>
</evidence>
<feature type="compositionally biased region" description="Basic and acidic residues" evidence="2">
    <location>
        <begin position="1"/>
        <end position="10"/>
    </location>
</feature>
<protein>
    <submittedName>
        <fullName evidence="4">NCK-associated protein 5-like</fullName>
    </submittedName>
</protein>
<feature type="compositionally biased region" description="Low complexity" evidence="2">
    <location>
        <begin position="653"/>
        <end position="664"/>
    </location>
</feature>
<keyword evidence="1" id="KW-0175">Coiled coil</keyword>
<dbReference type="Proteomes" id="UP000261540">
    <property type="component" value="Unplaced"/>
</dbReference>
<accession>A0A3B3RAQ5</accession>
<reference evidence="4" key="1">
    <citation type="submission" date="2025-08" db="UniProtKB">
        <authorList>
            <consortium name="Ensembl"/>
        </authorList>
    </citation>
    <scope>IDENTIFICATION</scope>
</reference>
<organism evidence="4 5">
    <name type="scientific">Paramormyrops kingsleyae</name>
    <dbReference type="NCBI Taxonomy" id="1676925"/>
    <lineage>
        <taxon>Eukaryota</taxon>
        <taxon>Metazoa</taxon>
        <taxon>Chordata</taxon>
        <taxon>Craniata</taxon>
        <taxon>Vertebrata</taxon>
        <taxon>Euteleostomi</taxon>
        <taxon>Actinopterygii</taxon>
        <taxon>Neopterygii</taxon>
        <taxon>Teleostei</taxon>
        <taxon>Osteoglossocephala</taxon>
        <taxon>Osteoglossomorpha</taxon>
        <taxon>Osteoglossiformes</taxon>
        <taxon>Mormyridae</taxon>
        <taxon>Paramormyrops</taxon>
    </lineage>
</organism>
<dbReference type="GO" id="GO:0001578">
    <property type="term" value="P:microtubule bundle formation"/>
    <property type="evidence" value="ECO:0007669"/>
    <property type="project" value="TreeGrafter"/>
</dbReference>
<dbReference type="GO" id="GO:0035371">
    <property type="term" value="C:microtubule plus-end"/>
    <property type="evidence" value="ECO:0007669"/>
    <property type="project" value="TreeGrafter"/>
</dbReference>
<dbReference type="GeneTree" id="ENSGT00530000063607"/>
<evidence type="ECO:0000259" key="3">
    <source>
        <dbReference type="Pfam" id="PF15246"/>
    </source>
</evidence>
<feature type="compositionally biased region" description="Basic and acidic residues" evidence="2">
    <location>
        <begin position="1033"/>
        <end position="1044"/>
    </location>
</feature>
<name>A0A3B3RAQ5_9TELE</name>
<feature type="compositionally biased region" description="Basic and acidic residues" evidence="2">
    <location>
        <begin position="140"/>
        <end position="155"/>
    </location>
</feature>
<feature type="compositionally biased region" description="Basic and acidic residues" evidence="2">
    <location>
        <begin position="932"/>
        <end position="952"/>
    </location>
</feature>
<proteinExistence type="predicted"/>
<dbReference type="InterPro" id="IPR032769">
    <property type="entry name" value="NCKAP5_C"/>
</dbReference>
<feature type="domain" description="Nck-associated protein 5 C-terminal" evidence="3">
    <location>
        <begin position="980"/>
        <end position="1260"/>
    </location>
</feature>
<evidence type="ECO:0000256" key="2">
    <source>
        <dbReference type="SAM" id="MobiDB-lite"/>
    </source>
</evidence>
<feature type="compositionally biased region" description="Acidic residues" evidence="2">
    <location>
        <begin position="13"/>
        <end position="27"/>
    </location>
</feature>
<feature type="compositionally biased region" description="Low complexity" evidence="2">
    <location>
        <begin position="895"/>
        <end position="920"/>
    </location>
</feature>
<feature type="region of interest" description="Disordered" evidence="2">
    <location>
        <begin position="634"/>
        <end position="664"/>
    </location>
</feature>
<feature type="region of interest" description="Disordered" evidence="2">
    <location>
        <begin position="544"/>
        <end position="575"/>
    </location>
</feature>
<dbReference type="Ensembl" id="ENSPKIT00000040246.1">
    <property type="protein sequence ID" value="ENSPKIP00000015772.1"/>
    <property type="gene ID" value="ENSPKIG00000002369.1"/>
</dbReference>
<feature type="coiled-coil region" evidence="1">
    <location>
        <begin position="1062"/>
        <end position="1093"/>
    </location>
</feature>
<reference evidence="4" key="2">
    <citation type="submission" date="2025-09" db="UniProtKB">
        <authorList>
            <consortium name="Ensembl"/>
        </authorList>
    </citation>
    <scope>IDENTIFICATION</scope>
</reference>
<dbReference type="GO" id="GO:0007019">
    <property type="term" value="P:microtubule depolymerization"/>
    <property type="evidence" value="ECO:0007669"/>
    <property type="project" value="TreeGrafter"/>
</dbReference>
<feature type="compositionally biased region" description="Polar residues" evidence="2">
    <location>
        <begin position="113"/>
        <end position="122"/>
    </location>
</feature>
<feature type="region of interest" description="Disordered" evidence="2">
    <location>
        <begin position="895"/>
        <end position="979"/>
    </location>
</feature>
<feature type="region of interest" description="Disordered" evidence="2">
    <location>
        <begin position="263"/>
        <end position="316"/>
    </location>
</feature>
<feature type="region of interest" description="Disordered" evidence="2">
    <location>
        <begin position="1"/>
        <end position="28"/>
    </location>
</feature>
<feature type="region of interest" description="Disordered" evidence="2">
    <location>
        <begin position="1230"/>
        <end position="1257"/>
    </location>
</feature>
<feature type="compositionally biased region" description="Basic and acidic residues" evidence="2">
    <location>
        <begin position="793"/>
        <end position="809"/>
    </location>
</feature>
<dbReference type="InterPro" id="IPR026163">
    <property type="entry name" value="Nckap5l"/>
</dbReference>